<dbReference type="InterPro" id="IPR045047">
    <property type="entry name" value="Ard1-like"/>
</dbReference>
<dbReference type="EMBL" id="RCOR01000022">
    <property type="protein sequence ID" value="RSN69040.1"/>
    <property type="molecule type" value="Genomic_DNA"/>
</dbReference>
<evidence type="ECO:0000256" key="2">
    <source>
        <dbReference type="ARBA" id="ARBA00023315"/>
    </source>
</evidence>
<dbReference type="InterPro" id="IPR006464">
    <property type="entry name" value="AcTrfase_RimI/Ard1"/>
</dbReference>
<keyword evidence="2" id="KW-0012">Acyltransferase</keyword>
<dbReference type="GO" id="GO:0031415">
    <property type="term" value="C:NatA complex"/>
    <property type="evidence" value="ECO:0007669"/>
    <property type="project" value="InterPro"/>
</dbReference>
<gene>
    <name evidence="4" type="primary">rimI</name>
    <name evidence="4" type="ORF">D9Q81_04405</name>
</gene>
<dbReference type="Gene3D" id="3.40.630.30">
    <property type="match status" value="1"/>
</dbReference>
<dbReference type="Proteomes" id="UP000278149">
    <property type="component" value="Unassembled WGS sequence"/>
</dbReference>
<dbReference type="NCBIfam" id="TIGR01575">
    <property type="entry name" value="rimI"/>
    <property type="match status" value="1"/>
</dbReference>
<keyword evidence="1 4" id="KW-0808">Transferase</keyword>
<dbReference type="GO" id="GO:0004596">
    <property type="term" value="F:protein-N-terminal amino-acid acetyltransferase activity"/>
    <property type="evidence" value="ECO:0007669"/>
    <property type="project" value="InterPro"/>
</dbReference>
<proteinExistence type="predicted"/>
<dbReference type="PROSITE" id="PS51186">
    <property type="entry name" value="GNAT"/>
    <property type="match status" value="1"/>
</dbReference>
<organism evidence="4 5">
    <name type="scientific">Candidatus Korarchaeum cryptofilum</name>
    <dbReference type="NCBI Taxonomy" id="498846"/>
    <lineage>
        <taxon>Archaea</taxon>
        <taxon>Thermoproteota</taxon>
        <taxon>Candidatus Korarchaeia</taxon>
        <taxon>Candidatus Korarchaeales</taxon>
        <taxon>Candidatus Korarchaeaceae</taxon>
        <taxon>Candidatus Korarchaeum</taxon>
    </lineage>
</organism>
<dbReference type="PANTHER" id="PTHR23091:SF4">
    <property type="entry name" value="N-TERMINAL AMINO-ACID N(ALPHA)-ACETYLTRANSFERASE NATA"/>
    <property type="match status" value="1"/>
</dbReference>
<name>A0A429G5E0_9CREN</name>
<comment type="caution">
    <text evidence="4">The sequence shown here is derived from an EMBL/GenBank/DDBJ whole genome shotgun (WGS) entry which is preliminary data.</text>
</comment>
<dbReference type="PANTHER" id="PTHR23091">
    <property type="entry name" value="N-TERMINAL ACETYLTRANSFERASE"/>
    <property type="match status" value="1"/>
</dbReference>
<evidence type="ECO:0000256" key="1">
    <source>
        <dbReference type="ARBA" id="ARBA00022679"/>
    </source>
</evidence>
<reference evidence="4 5" key="1">
    <citation type="submission" date="2018-10" db="EMBL/GenBank/DDBJ databases">
        <title>Co-occurring genomic capacity for anaerobic methane metabolism and dissimilatory sulfite reduction discovered in the Korarchaeota.</title>
        <authorList>
            <person name="Mckay L.J."/>
            <person name="Dlakic M."/>
            <person name="Fields M.W."/>
            <person name="Delmont T.O."/>
            <person name="Eren A.M."/>
            <person name="Jay Z.J."/>
            <person name="Klingelsmith K.B."/>
            <person name="Rusch D.B."/>
            <person name="Inskeep W.P."/>
        </authorList>
    </citation>
    <scope>NUCLEOTIDE SEQUENCE [LARGE SCALE GENOMIC DNA]</scope>
    <source>
        <strain evidence="4 5">WS</strain>
    </source>
</reference>
<evidence type="ECO:0000313" key="4">
    <source>
        <dbReference type="EMBL" id="RSN69040.1"/>
    </source>
</evidence>
<dbReference type="InterPro" id="IPR000182">
    <property type="entry name" value="GNAT_dom"/>
</dbReference>
<dbReference type="CDD" id="cd04301">
    <property type="entry name" value="NAT_SF"/>
    <property type="match status" value="1"/>
</dbReference>
<evidence type="ECO:0000313" key="5">
    <source>
        <dbReference type="Proteomes" id="UP000278149"/>
    </source>
</evidence>
<sequence>MSAHSSVMIPNYRIRPFKPEDLEAVERINRVFLPENYPSYFFMENYRRFPRSFFVAEDENGNLVGYVMCRVESHYAKSETLILGHILSIAVSKDHRRKGIGEALMLKAEEGLLSYNCDAVYLEVRVSNEPAIRLYEKLGYKKLGIIPFYYADGEDAFLMYKILREGLDDSLIYQALGNRVIR</sequence>
<protein>
    <submittedName>
        <fullName evidence="4">Ribosomal-protein-alanine N-acetyltransferase</fullName>
    </submittedName>
</protein>
<dbReference type="AlphaFoldDB" id="A0A429G5E0"/>
<accession>A0A429G5E0</accession>
<feature type="domain" description="N-acetyltransferase" evidence="3">
    <location>
        <begin position="12"/>
        <end position="164"/>
    </location>
</feature>
<dbReference type="InterPro" id="IPR016181">
    <property type="entry name" value="Acyl_CoA_acyltransferase"/>
</dbReference>
<dbReference type="Pfam" id="PF00583">
    <property type="entry name" value="Acetyltransf_1"/>
    <property type="match status" value="1"/>
</dbReference>
<dbReference type="SUPFAM" id="SSF55729">
    <property type="entry name" value="Acyl-CoA N-acyltransferases (Nat)"/>
    <property type="match status" value="1"/>
</dbReference>
<evidence type="ECO:0000259" key="3">
    <source>
        <dbReference type="PROSITE" id="PS51186"/>
    </source>
</evidence>